<evidence type="ECO:0000313" key="4">
    <source>
        <dbReference type="Proteomes" id="UP000183002"/>
    </source>
</evidence>
<keyword evidence="2" id="KW-0812">Transmembrane</keyword>
<name>A0A1H8F2G1_9RHOB</name>
<evidence type="ECO:0000256" key="1">
    <source>
        <dbReference type="SAM" id="Coils"/>
    </source>
</evidence>
<dbReference type="EMBL" id="FOCO01000010">
    <property type="protein sequence ID" value="SEN25836.1"/>
    <property type="molecule type" value="Genomic_DNA"/>
</dbReference>
<dbReference type="AlphaFoldDB" id="A0A1H8F2G1"/>
<dbReference type="RefSeq" id="WP_050518394.1">
    <property type="nucleotide sequence ID" value="NZ_FOCO01000010.1"/>
</dbReference>
<keyword evidence="2" id="KW-0472">Membrane</keyword>
<gene>
    <name evidence="3" type="ORF">SAMN05216227_10107</name>
</gene>
<reference evidence="3 4" key="1">
    <citation type="submission" date="2016-10" db="EMBL/GenBank/DDBJ databases">
        <authorList>
            <person name="de Groot N.N."/>
        </authorList>
    </citation>
    <scope>NUCLEOTIDE SEQUENCE [LARGE SCALE GENOMIC DNA]</scope>
    <source>
        <strain evidence="3 4">CGMCC 1.10836</strain>
    </source>
</reference>
<proteinExistence type="predicted"/>
<keyword evidence="2" id="KW-1133">Transmembrane helix</keyword>
<dbReference type="STRING" id="1077947.SAMN05216227_10107"/>
<keyword evidence="1" id="KW-0175">Coiled coil</keyword>
<feature type="transmembrane region" description="Helical" evidence="2">
    <location>
        <begin position="6"/>
        <end position="28"/>
    </location>
</feature>
<sequence length="110" mass="12752">MNRTEFIIATTIILFVAFMLGWFTHWVLHRFTRVAGGDVTEVDNLAQSLHEAEEMRDQAILYLEQREAELTNQISQTEAELRAAMEGLREARHEAEEMRAYIERMHSAAS</sequence>
<accession>A0A1H8F2G1</accession>
<protein>
    <submittedName>
        <fullName evidence="3">Uncharacterized protein</fullName>
    </submittedName>
</protein>
<dbReference type="OrthoDB" id="7870250at2"/>
<dbReference type="Proteomes" id="UP000183002">
    <property type="component" value="Unassembled WGS sequence"/>
</dbReference>
<feature type="coiled-coil region" evidence="1">
    <location>
        <begin position="60"/>
        <end position="98"/>
    </location>
</feature>
<evidence type="ECO:0000313" key="3">
    <source>
        <dbReference type="EMBL" id="SEN25836.1"/>
    </source>
</evidence>
<evidence type="ECO:0000256" key="2">
    <source>
        <dbReference type="SAM" id="Phobius"/>
    </source>
</evidence>
<organism evidence="3 4">
    <name type="scientific">Pseudorhodobacter antarcticus</name>
    <dbReference type="NCBI Taxonomy" id="1077947"/>
    <lineage>
        <taxon>Bacteria</taxon>
        <taxon>Pseudomonadati</taxon>
        <taxon>Pseudomonadota</taxon>
        <taxon>Alphaproteobacteria</taxon>
        <taxon>Rhodobacterales</taxon>
        <taxon>Paracoccaceae</taxon>
        <taxon>Pseudorhodobacter</taxon>
    </lineage>
</organism>
<keyword evidence="4" id="KW-1185">Reference proteome</keyword>